<dbReference type="AlphaFoldDB" id="A0A4Q9B9J8"/>
<feature type="transmembrane region" description="Helical" evidence="8">
    <location>
        <begin position="35"/>
        <end position="55"/>
    </location>
</feature>
<dbReference type="OrthoDB" id="9767568at2"/>
<dbReference type="PANTHER" id="PTHR13929:SF0">
    <property type="entry name" value="UBIA PRENYLTRANSFERASE DOMAIN-CONTAINING PROTEIN 1"/>
    <property type="match status" value="1"/>
</dbReference>
<name>A0A4Q9B9J8_9BACT</name>
<evidence type="ECO:0000256" key="5">
    <source>
        <dbReference type="ARBA" id="ARBA00022692"/>
    </source>
</evidence>
<comment type="pathway">
    <text evidence="8">Quinol/quinone metabolism; menaquinone biosynthesis; menaquinol from 1,4-dihydroxy-2-naphthoate: step 1/2.</text>
</comment>
<dbReference type="RefSeq" id="WP_130923856.1">
    <property type="nucleotide sequence ID" value="NZ_JAANOL010000001.1"/>
</dbReference>
<feature type="transmembrane region" description="Helical" evidence="8">
    <location>
        <begin position="174"/>
        <end position="196"/>
    </location>
</feature>
<dbReference type="GO" id="GO:0042371">
    <property type="term" value="P:vitamin K biosynthetic process"/>
    <property type="evidence" value="ECO:0007669"/>
    <property type="project" value="TreeGrafter"/>
</dbReference>
<comment type="similarity">
    <text evidence="8">Belongs to the MenA family. Type 1 subfamily.</text>
</comment>
<dbReference type="Gene3D" id="1.10.357.140">
    <property type="entry name" value="UbiA prenyltransferase"/>
    <property type="match status" value="1"/>
</dbReference>
<feature type="transmembrane region" description="Helical" evidence="8">
    <location>
        <begin position="12"/>
        <end position="29"/>
    </location>
</feature>
<accession>A0A4Q9B9J8</accession>
<feature type="transmembrane region" description="Helical" evidence="8">
    <location>
        <begin position="90"/>
        <end position="111"/>
    </location>
</feature>
<feature type="transmembrane region" description="Helical" evidence="8">
    <location>
        <begin position="283"/>
        <end position="300"/>
    </location>
</feature>
<dbReference type="PANTHER" id="PTHR13929">
    <property type="entry name" value="1,4-DIHYDROXY-2-NAPHTHOATE OCTAPRENYLTRANSFERASE"/>
    <property type="match status" value="1"/>
</dbReference>
<dbReference type="GO" id="GO:0005886">
    <property type="term" value="C:plasma membrane"/>
    <property type="evidence" value="ECO:0007669"/>
    <property type="project" value="UniProtKB-SubCell"/>
</dbReference>
<dbReference type="CDD" id="cd13962">
    <property type="entry name" value="PT_UbiA_UBIAD1"/>
    <property type="match status" value="1"/>
</dbReference>
<keyword evidence="5 8" id="KW-0812">Transmembrane</keyword>
<organism evidence="10 11">
    <name type="scientific">Aquirufa antheringensis</name>
    <dbReference type="NCBI Taxonomy" id="2516559"/>
    <lineage>
        <taxon>Bacteria</taxon>
        <taxon>Pseudomonadati</taxon>
        <taxon>Bacteroidota</taxon>
        <taxon>Cytophagia</taxon>
        <taxon>Cytophagales</taxon>
        <taxon>Flectobacillaceae</taxon>
        <taxon>Aquirufa</taxon>
    </lineage>
</organism>
<dbReference type="InterPro" id="IPR026046">
    <property type="entry name" value="UBIAD1"/>
</dbReference>
<comment type="subcellular location">
    <subcellularLocation>
        <location evidence="8">Cell membrane</location>
        <topology evidence="8">Multi-pass membrane protein</topology>
    </subcellularLocation>
    <subcellularLocation>
        <location evidence="1">Membrane</location>
        <topology evidence="1">Multi-pass membrane protein</topology>
    </subcellularLocation>
</comment>
<keyword evidence="6 8" id="KW-1133">Transmembrane helix</keyword>
<feature type="transmembrane region" description="Helical" evidence="8">
    <location>
        <begin position="243"/>
        <end position="263"/>
    </location>
</feature>
<dbReference type="InterPro" id="IPR044878">
    <property type="entry name" value="UbiA_sf"/>
</dbReference>
<evidence type="ECO:0000256" key="7">
    <source>
        <dbReference type="ARBA" id="ARBA00023136"/>
    </source>
</evidence>
<reference evidence="10 11" key="1">
    <citation type="submission" date="2019-02" db="EMBL/GenBank/DDBJ databases">
        <title>Genome of a new Bacteroidetes strain.</title>
        <authorList>
            <person name="Pitt A."/>
        </authorList>
    </citation>
    <scope>NUCLEOTIDE SEQUENCE [LARGE SCALE GENOMIC DNA]</scope>
    <source>
        <strain evidence="10 11">103A-SOEBACH</strain>
    </source>
</reference>
<evidence type="ECO:0000256" key="2">
    <source>
        <dbReference type="ARBA" id="ARBA00022428"/>
    </source>
</evidence>
<dbReference type="InterPro" id="IPR004657">
    <property type="entry name" value="MenA"/>
</dbReference>
<keyword evidence="4 8" id="KW-0808">Transferase</keyword>
<dbReference type="EC" id="2.5.1.74" evidence="8 9"/>
<keyword evidence="11" id="KW-1185">Reference proteome</keyword>
<comment type="function">
    <text evidence="8">Conversion of 1,4-dihydroxy-2-naphthoate (DHNA) to demethylmenaquinone (DMK).</text>
</comment>
<evidence type="ECO:0000313" key="11">
    <source>
        <dbReference type="Proteomes" id="UP000293583"/>
    </source>
</evidence>
<dbReference type="Pfam" id="PF01040">
    <property type="entry name" value="UbiA"/>
    <property type="match status" value="1"/>
</dbReference>
<evidence type="ECO:0000256" key="9">
    <source>
        <dbReference type="NCBIfam" id="TIGR00751"/>
    </source>
</evidence>
<dbReference type="GO" id="GO:0046428">
    <property type="term" value="F:1,4-dihydroxy-2-naphthoate polyprenyltransferase activity"/>
    <property type="evidence" value="ECO:0007669"/>
    <property type="project" value="UniProtKB-UniRule"/>
</dbReference>
<dbReference type="PIRSF" id="PIRSF005355">
    <property type="entry name" value="UBIAD1"/>
    <property type="match status" value="1"/>
</dbReference>
<evidence type="ECO:0000256" key="3">
    <source>
        <dbReference type="ARBA" id="ARBA00022475"/>
    </source>
</evidence>
<dbReference type="NCBIfam" id="TIGR00751">
    <property type="entry name" value="menA"/>
    <property type="match status" value="1"/>
</dbReference>
<evidence type="ECO:0000313" key="10">
    <source>
        <dbReference type="EMBL" id="TBH71108.1"/>
    </source>
</evidence>
<dbReference type="EMBL" id="SEWY01000006">
    <property type="protein sequence ID" value="TBH71108.1"/>
    <property type="molecule type" value="Genomic_DNA"/>
</dbReference>
<keyword evidence="7 8" id="KW-0472">Membrane</keyword>
<evidence type="ECO:0000256" key="6">
    <source>
        <dbReference type="ARBA" id="ARBA00022989"/>
    </source>
</evidence>
<dbReference type="Gene3D" id="1.20.120.1780">
    <property type="entry name" value="UbiA prenyltransferase"/>
    <property type="match status" value="1"/>
</dbReference>
<comment type="caution">
    <text evidence="10">The sequence shown here is derived from an EMBL/GenBank/DDBJ whole genome shotgun (WGS) entry which is preliminary data.</text>
</comment>
<dbReference type="InterPro" id="IPR000537">
    <property type="entry name" value="UbiA_prenyltransferase"/>
</dbReference>
<dbReference type="Proteomes" id="UP000293583">
    <property type="component" value="Unassembled WGS sequence"/>
</dbReference>
<proteinExistence type="inferred from homology"/>
<feature type="transmembrane region" description="Helical" evidence="8">
    <location>
        <begin position="117"/>
        <end position="138"/>
    </location>
</feature>
<feature type="transmembrane region" description="Helical" evidence="8">
    <location>
        <begin position="150"/>
        <end position="168"/>
    </location>
</feature>
<feature type="transmembrane region" description="Helical" evidence="8">
    <location>
        <begin position="217"/>
        <end position="237"/>
    </location>
</feature>
<evidence type="ECO:0000256" key="4">
    <source>
        <dbReference type="ARBA" id="ARBA00022679"/>
    </source>
</evidence>
<comment type="catalytic activity">
    <reaction evidence="8">
        <text>an all-trans-polyprenyl diphosphate + 1,4-dihydroxy-2-naphthoate + H(+) = a 2-demethylmenaquinol + CO2 + diphosphate</text>
        <dbReference type="Rhea" id="RHEA:26478"/>
        <dbReference type="Rhea" id="RHEA-COMP:9563"/>
        <dbReference type="Rhea" id="RHEA-COMP:9564"/>
        <dbReference type="ChEBI" id="CHEBI:11173"/>
        <dbReference type="ChEBI" id="CHEBI:15378"/>
        <dbReference type="ChEBI" id="CHEBI:16526"/>
        <dbReference type="ChEBI" id="CHEBI:33019"/>
        <dbReference type="ChEBI" id="CHEBI:55437"/>
        <dbReference type="ChEBI" id="CHEBI:58914"/>
        <dbReference type="EC" id="2.5.1.74"/>
    </reaction>
</comment>
<keyword evidence="2 8" id="KW-0474">Menaquinone biosynthesis</keyword>
<evidence type="ECO:0000256" key="8">
    <source>
        <dbReference type="HAMAP-Rule" id="MF_01937"/>
    </source>
</evidence>
<dbReference type="HAMAP" id="MF_01937">
    <property type="entry name" value="MenA_1"/>
    <property type="match status" value="1"/>
</dbReference>
<dbReference type="UniPathway" id="UPA00079">
    <property type="reaction ID" value="UER00168"/>
</dbReference>
<sequence length="302" mass="32791">MNRWVDAARPRTLPLAVGSILLGNFLAYASGKFDFLIALLATLTTLLLQILSNFANDLGDYSNGVDNADRKVALRAVQTGKISQQEMRTAVIGTAVLSFVSGISLLFFGLKNATLEVWGTFLGLGVAAIAAAIAYTVGKRPYGYMGLGDISVFLFFGLIGTLGTYYLQTYHLDVAIFLPASGCGLLSVAVLNLNNLRDIDNDIKTGKNSIPVRIGKTFGFYYQKALYIAAIACFYAYPFVAGIKIGVNQQLLIVGIYPIIGLFRELHSGMNSEQIDPYLKKTALRTLFLIIVFGIIQILTSQ</sequence>
<gene>
    <name evidence="8 10" type="primary">menA</name>
    <name evidence="10" type="ORF">EWU20_10895</name>
</gene>
<dbReference type="GO" id="GO:0009234">
    <property type="term" value="P:menaquinone biosynthetic process"/>
    <property type="evidence" value="ECO:0007669"/>
    <property type="project" value="UniProtKB-UniRule"/>
</dbReference>
<keyword evidence="3 8" id="KW-1003">Cell membrane</keyword>
<protein>
    <recommendedName>
        <fullName evidence="8 9">1,4-dihydroxy-2-naphthoate octaprenyltransferase</fullName>
        <shortName evidence="8">DHNA-octaprenyltransferase</shortName>
        <ecNumber evidence="8 9">2.5.1.74</ecNumber>
    </recommendedName>
</protein>
<evidence type="ECO:0000256" key="1">
    <source>
        <dbReference type="ARBA" id="ARBA00004141"/>
    </source>
</evidence>